<gene>
    <name evidence="2" type="ORF">Cdeb_03125</name>
</gene>
<reference evidence="2 3" key="1">
    <citation type="submission" date="2013-12" db="EMBL/GenBank/DDBJ databases">
        <title>Genome and proteome characterization of Caldibacillus debilis GB1 derived from a cellulolytic aero-tolerant co-culture.</title>
        <authorList>
            <person name="Wushke S.T."/>
            <person name="Zhang X."/>
            <person name="Fristensky B."/>
            <person name="Wilkins J.A."/>
            <person name="Levin D.B."/>
            <person name="Sparling R."/>
        </authorList>
    </citation>
    <scope>NUCLEOTIDE SEQUENCE [LARGE SCALE GENOMIC DNA]</scope>
    <source>
        <strain evidence="2 3">GB1</strain>
    </source>
</reference>
<proteinExistence type="predicted"/>
<feature type="region of interest" description="Disordered" evidence="1">
    <location>
        <begin position="1"/>
        <end position="55"/>
    </location>
</feature>
<dbReference type="Proteomes" id="UP000286235">
    <property type="component" value="Unassembled WGS sequence"/>
</dbReference>
<name>A0A420VGA1_9BACI</name>
<organism evidence="2 3">
    <name type="scientific">Caldibacillus debilis GB1</name>
    <dbReference type="NCBI Taxonomy" id="1339248"/>
    <lineage>
        <taxon>Bacteria</taxon>
        <taxon>Bacillati</taxon>
        <taxon>Bacillota</taxon>
        <taxon>Bacilli</taxon>
        <taxon>Bacillales</taxon>
        <taxon>Bacillaceae</taxon>
        <taxon>Caldibacillus</taxon>
    </lineage>
</organism>
<keyword evidence="3" id="KW-1185">Reference proteome</keyword>
<dbReference type="EMBL" id="AZRV01000013">
    <property type="protein sequence ID" value="RKO62586.1"/>
    <property type="molecule type" value="Genomic_DNA"/>
</dbReference>
<evidence type="ECO:0000313" key="2">
    <source>
        <dbReference type="EMBL" id="RKO62586.1"/>
    </source>
</evidence>
<evidence type="ECO:0000256" key="1">
    <source>
        <dbReference type="SAM" id="MobiDB-lite"/>
    </source>
</evidence>
<dbReference type="AlphaFoldDB" id="A0A420VGA1"/>
<sequence>MPEASAALTGSDGRPAFGRFSLPAPAEPAENFRGGAVLSRPKGPRAGRMPKDPMEGIFHKGSRLHDSLYRKAGFPVPTGYSARGRNVRGRPFSLICFPSSIDRIWRRFAPAPACWTGRAISSGRFPSADGCPPFSFAKSVRSWPNFCS</sequence>
<evidence type="ECO:0000313" key="3">
    <source>
        <dbReference type="Proteomes" id="UP000286235"/>
    </source>
</evidence>
<protein>
    <submittedName>
        <fullName evidence="2">Uncharacterized protein</fullName>
    </submittedName>
</protein>
<accession>A0A420VGA1</accession>
<comment type="caution">
    <text evidence="2">The sequence shown here is derived from an EMBL/GenBank/DDBJ whole genome shotgun (WGS) entry which is preliminary data.</text>
</comment>